<gene>
    <name evidence="1" type="ORF">D7W81_13745</name>
</gene>
<name>A0A3A8QG12_9BACT</name>
<dbReference type="RefSeq" id="WP_120555824.1">
    <property type="nucleotide sequence ID" value="NZ_RAWK01000070.1"/>
</dbReference>
<dbReference type="OrthoDB" id="128043at2"/>
<comment type="caution">
    <text evidence="1">The sequence shown here is derived from an EMBL/GenBank/DDBJ whole genome shotgun (WGS) entry which is preliminary data.</text>
</comment>
<evidence type="ECO:0000313" key="2">
    <source>
        <dbReference type="Proteomes" id="UP000267003"/>
    </source>
</evidence>
<dbReference type="EMBL" id="RAWK01000070">
    <property type="protein sequence ID" value="RKH67577.1"/>
    <property type="molecule type" value="Genomic_DNA"/>
</dbReference>
<reference evidence="2" key="1">
    <citation type="submission" date="2018-09" db="EMBL/GenBank/DDBJ databases">
        <authorList>
            <person name="Livingstone P.G."/>
            <person name="Whitworth D.E."/>
        </authorList>
    </citation>
    <scope>NUCLEOTIDE SEQUENCE [LARGE SCALE GENOMIC DNA]</scope>
    <source>
        <strain evidence="2">AB050A</strain>
    </source>
</reference>
<proteinExistence type="predicted"/>
<dbReference type="Proteomes" id="UP000267003">
    <property type="component" value="Unassembled WGS sequence"/>
</dbReference>
<protein>
    <recommendedName>
        <fullName evidence="3">Secreted protein</fullName>
    </recommendedName>
</protein>
<evidence type="ECO:0008006" key="3">
    <source>
        <dbReference type="Google" id="ProtNLM"/>
    </source>
</evidence>
<dbReference type="AlphaFoldDB" id="A0A3A8QG12"/>
<keyword evidence="2" id="KW-1185">Reference proteome</keyword>
<evidence type="ECO:0000313" key="1">
    <source>
        <dbReference type="EMBL" id="RKH67577.1"/>
    </source>
</evidence>
<organism evidence="1 2">
    <name type="scientific">Corallococcus aberystwythensis</name>
    <dbReference type="NCBI Taxonomy" id="2316722"/>
    <lineage>
        <taxon>Bacteria</taxon>
        <taxon>Pseudomonadati</taxon>
        <taxon>Myxococcota</taxon>
        <taxon>Myxococcia</taxon>
        <taxon>Myxococcales</taxon>
        <taxon>Cystobacterineae</taxon>
        <taxon>Myxococcaceae</taxon>
        <taxon>Corallococcus</taxon>
    </lineage>
</organism>
<sequence>MYRTHLQMHPAPARAGQPVTLTLTVRDGEGRAVSRLTPSHEKPMHLFVVSRDLRHFAHVHPSLAGDSFRLQHTFAAAGEYTLFVDYQQPGHGQVVDRHNVHVEGAAHPVAAALTESPRTQRSDGLEVTLQSDAEIHAGEPAMLHFDVTDAATGKPVMDLEPYLGAMAHFMVLSADGQDFVHVHALDARGSASRVSAHAVFPRSGLFKLWAQVQRHGGVVTVPFVVRVDAARAGGHAQHPH</sequence>
<accession>A0A3A8QG12</accession>